<feature type="transmembrane region" description="Helical" evidence="1">
    <location>
        <begin position="136"/>
        <end position="160"/>
    </location>
</feature>
<keyword evidence="3" id="KW-1185">Reference proteome</keyword>
<keyword evidence="1" id="KW-0812">Transmembrane</keyword>
<feature type="transmembrane region" description="Helical" evidence="1">
    <location>
        <begin position="596"/>
        <end position="616"/>
    </location>
</feature>
<sequence length="622" mass="71791">MKTSALKYSRFAFNNVFKKKSSIIIPSLLIGLSLIMGLIFRFTIDHKYFNLTTYIYIFFVLVATVIFSSIKALNIFKDFEQEGMEIVSLSKPISRNNLVLGKLITLIYFGLIWAIVSSLSSLLFLNGFFNARLLFTYSGLFLIVVFCTYMFIGLITALIGYKLNQKFAITIPLALFIPLALGGSLLSANATSNANNAAYYINTKYPYHLSGNEANVEPFFINNKKDELILIPNGLQNDKFSKKQIEYLEEVMNISNKSSSEWQIYSWLSTPYQLLDIFNFNNNNVFEVLSKNKFTNQNNYIYYNGLDDITYQYKLEKNVNWKKYDSSNSGILEKRYIVPGLLKSNSIIPNTIGTSIIYARENASNTDVDFPEDSAQFSAENNLVGKLNWKYVYEALRDKNFNLVAKRIIDNIEPKLTNNNRTIAHKELMNEISILINDLSDNSIIYELENFHVTIFNKNSIIEKKIQSEIERKIYIAVALLNYIYFNKQNSYIYESMIVNPNKINEYGNSQIVINFGGFKYLIGGFSSYDKKVITVQREKMDTHGNVEKDGDGKPILISKIVLRYDLTPSNSNFLFKATEDVYAINRSKKIVNKNVYYVLWIILILILFVSVFYLYKRRDYK</sequence>
<keyword evidence="1" id="KW-0472">Membrane</keyword>
<name>A0A3T0TTF1_9BACT</name>
<feature type="transmembrane region" description="Helical" evidence="1">
    <location>
        <begin position="97"/>
        <end position="116"/>
    </location>
</feature>
<feature type="transmembrane region" description="Helical" evidence="1">
    <location>
        <begin position="21"/>
        <end position="42"/>
    </location>
</feature>
<dbReference type="OrthoDB" id="401337at2"/>
<organism evidence="2 3">
    <name type="scientific">Metamycoplasma phocicerebrale</name>
    <dbReference type="NCBI Taxonomy" id="142649"/>
    <lineage>
        <taxon>Bacteria</taxon>
        <taxon>Bacillati</taxon>
        <taxon>Mycoplasmatota</taxon>
        <taxon>Mycoplasmoidales</taxon>
        <taxon>Metamycoplasmataceae</taxon>
        <taxon>Metamycoplasma</taxon>
    </lineage>
</organism>
<reference evidence="2" key="1">
    <citation type="submission" date="2019-03" db="EMBL/GenBank/DDBJ databases">
        <title>Draft Sequence and Annotation of the Mycoplasma phocicerebrale Strain 1049T Genome.</title>
        <authorList>
            <person name="Frasca S.Jr."/>
            <person name="Kutish G.F."/>
            <person name="Castellanos Gell J."/>
            <person name="Michaels D.L."/>
            <person name="Brown D.R."/>
        </authorList>
    </citation>
    <scope>NUCLEOTIDE SEQUENCE</scope>
    <source>
        <strain evidence="2">1049</strain>
    </source>
</reference>
<accession>A0A3T0TTF1</accession>
<proteinExistence type="predicted"/>
<dbReference type="KEGG" id="mphc:DMC14_001000"/>
<evidence type="ECO:0000313" key="2">
    <source>
        <dbReference type="EMBL" id="AZZ65371.1"/>
    </source>
</evidence>
<feature type="transmembrane region" description="Helical" evidence="1">
    <location>
        <begin position="54"/>
        <end position="76"/>
    </location>
</feature>
<dbReference type="Proteomes" id="UP000256585">
    <property type="component" value="Chromosome"/>
</dbReference>
<evidence type="ECO:0000313" key="3">
    <source>
        <dbReference type="Proteomes" id="UP000256585"/>
    </source>
</evidence>
<feature type="transmembrane region" description="Helical" evidence="1">
    <location>
        <begin position="167"/>
        <end position="186"/>
    </location>
</feature>
<protein>
    <submittedName>
        <fullName evidence="2">ABC transporter permease</fullName>
    </submittedName>
</protein>
<gene>
    <name evidence="2" type="ORF">DMC14_001000</name>
</gene>
<evidence type="ECO:0000256" key="1">
    <source>
        <dbReference type="SAM" id="Phobius"/>
    </source>
</evidence>
<dbReference type="AlphaFoldDB" id="A0A3T0TTF1"/>
<keyword evidence="1" id="KW-1133">Transmembrane helix</keyword>
<dbReference type="RefSeq" id="WP_116171814.1">
    <property type="nucleotide sequence ID" value="NZ_CP033058.2"/>
</dbReference>
<dbReference type="EMBL" id="CP033058">
    <property type="protein sequence ID" value="AZZ65371.1"/>
    <property type="molecule type" value="Genomic_DNA"/>
</dbReference>